<dbReference type="EMBL" id="WHNX01000006">
    <property type="protein sequence ID" value="MPW25156.1"/>
    <property type="molecule type" value="Genomic_DNA"/>
</dbReference>
<accession>A0A6A7K6U6</accession>
<name>A0A6A7K6U6_9FIRM</name>
<comment type="caution">
    <text evidence="1">The sequence shown here is derived from an EMBL/GenBank/DDBJ whole genome shotgun (WGS) entry which is preliminary data.</text>
</comment>
<organism evidence="1 2">
    <name type="scientific">Alkalibaculum sporogenes</name>
    <dbReference type="NCBI Taxonomy" id="2655001"/>
    <lineage>
        <taxon>Bacteria</taxon>
        <taxon>Bacillati</taxon>
        <taxon>Bacillota</taxon>
        <taxon>Clostridia</taxon>
        <taxon>Eubacteriales</taxon>
        <taxon>Eubacteriaceae</taxon>
        <taxon>Alkalibaculum</taxon>
    </lineage>
</organism>
<evidence type="ECO:0000313" key="1">
    <source>
        <dbReference type="EMBL" id="MPW25156.1"/>
    </source>
</evidence>
<dbReference type="RefSeq" id="WP_152802385.1">
    <property type="nucleotide sequence ID" value="NZ_WHNX01000006.1"/>
</dbReference>
<sequence length="86" mass="10372">MKVVAKEIEMIAWFKKVDMPIPIKFKLINSEEKQIIKVDKIIHTNQEKLAGNKMYIYRCQSVISGNEKLYELKYEVDRCKWYLFKI</sequence>
<proteinExistence type="predicted"/>
<protein>
    <submittedName>
        <fullName evidence="1">Uncharacterized protein</fullName>
    </submittedName>
</protein>
<dbReference type="Proteomes" id="UP000440004">
    <property type="component" value="Unassembled WGS sequence"/>
</dbReference>
<dbReference type="AlphaFoldDB" id="A0A6A7K6U6"/>
<gene>
    <name evidence="1" type="ORF">GC105_05050</name>
</gene>
<evidence type="ECO:0000313" key="2">
    <source>
        <dbReference type="Proteomes" id="UP000440004"/>
    </source>
</evidence>
<reference evidence="1 2" key="1">
    <citation type="submission" date="2019-10" db="EMBL/GenBank/DDBJ databases">
        <title>Alkalibaculum tamaniensis sp.nov., a new alkaliphilic acetogen, isolated on methoxylated aromatics from a mud volcano.</title>
        <authorList>
            <person name="Khomyakova M.A."/>
            <person name="Merkel A.Y."/>
            <person name="Bonch-Osmolovskaya E.A."/>
            <person name="Slobodkin A.I."/>
        </authorList>
    </citation>
    <scope>NUCLEOTIDE SEQUENCE [LARGE SCALE GENOMIC DNA]</scope>
    <source>
        <strain evidence="1 2">M08DMB</strain>
    </source>
</reference>
<keyword evidence="2" id="KW-1185">Reference proteome</keyword>